<accession>A0A481YUZ2</accession>
<sequence length="96" mass="11236">METYALYPQYQKACQPYKCPVPGGYPNPKMCYHQQSKDVALPESECRPFGYQPKRPNPGGLKFYMYDYPFQTQGGKPLSHPGKGWYEYENTGEYYR</sequence>
<gene>
    <name evidence="1" type="ORF">LCMAC102_04110</name>
</gene>
<organism evidence="1">
    <name type="scientific">Marseillevirus LCMAC102</name>
    <dbReference type="NCBI Taxonomy" id="2506603"/>
    <lineage>
        <taxon>Viruses</taxon>
        <taxon>Varidnaviria</taxon>
        <taxon>Bamfordvirae</taxon>
        <taxon>Nucleocytoviricota</taxon>
        <taxon>Megaviricetes</taxon>
        <taxon>Pimascovirales</taxon>
        <taxon>Pimascovirales incertae sedis</taxon>
        <taxon>Marseilleviridae</taxon>
    </lineage>
</organism>
<proteinExistence type="predicted"/>
<reference evidence="1" key="1">
    <citation type="journal article" date="2019" name="MBio">
        <title>Virus Genomes from Deep Sea Sediments Expand the Ocean Megavirome and Support Independent Origins of Viral Gigantism.</title>
        <authorList>
            <person name="Backstrom D."/>
            <person name="Yutin N."/>
            <person name="Jorgensen S.L."/>
            <person name="Dharamshi J."/>
            <person name="Homa F."/>
            <person name="Zaremba-Niedwiedzka K."/>
            <person name="Spang A."/>
            <person name="Wolf Y.I."/>
            <person name="Koonin E.V."/>
            <person name="Ettema T.J."/>
        </authorList>
    </citation>
    <scope>NUCLEOTIDE SEQUENCE</scope>
</reference>
<name>A0A481YUZ2_9VIRU</name>
<dbReference type="EMBL" id="MK500334">
    <property type="protein sequence ID" value="QBK86615.1"/>
    <property type="molecule type" value="Genomic_DNA"/>
</dbReference>
<protein>
    <submittedName>
        <fullName evidence="1">Uncharacterized protein</fullName>
    </submittedName>
</protein>
<evidence type="ECO:0000313" key="1">
    <source>
        <dbReference type="EMBL" id="QBK86615.1"/>
    </source>
</evidence>